<gene>
    <name evidence="1" type="ORF">C3K47_13435</name>
</gene>
<dbReference type="CDD" id="cd02980">
    <property type="entry name" value="TRX_Fd_family"/>
    <property type="match status" value="1"/>
</dbReference>
<comment type="caution">
    <text evidence="1">The sequence shown here is derived from an EMBL/GenBank/DDBJ whole genome shotgun (WGS) entry which is preliminary data.</text>
</comment>
<reference evidence="1 2" key="1">
    <citation type="submission" date="2018-01" db="EMBL/GenBank/DDBJ databases">
        <authorList>
            <person name="Gaut B.S."/>
            <person name="Morton B.R."/>
            <person name="Clegg M.T."/>
            <person name="Duvall M.R."/>
        </authorList>
    </citation>
    <scope>NUCLEOTIDE SEQUENCE [LARGE SCALE GENOMIC DNA]</scope>
    <source>
        <strain evidence="1 2">HR-AV</strain>
    </source>
</reference>
<sequence length="115" mass="13025">MEYKTKYTKHIFVCTNERAPGTRVCCGEKHGLALVAEFKKLIKDKGLNTEIRAQRAGCMETCELGPSVVVYPEGVFYAKVQLEDVKEIVEEHIVNNRVVGRLVMDLELLDQLQAK</sequence>
<dbReference type="InterPro" id="IPR000408">
    <property type="entry name" value="Reg_chr_condens"/>
</dbReference>
<dbReference type="EMBL" id="PQVF01000009">
    <property type="protein sequence ID" value="POY35757.1"/>
    <property type="molecule type" value="Genomic_DNA"/>
</dbReference>
<name>A0A2S5A0G3_9SPHI</name>
<dbReference type="RefSeq" id="WP_103789670.1">
    <property type="nucleotide sequence ID" value="NZ_PQVF01000009.1"/>
</dbReference>
<dbReference type="AlphaFoldDB" id="A0A2S5A0G3"/>
<evidence type="ECO:0000313" key="1">
    <source>
        <dbReference type="EMBL" id="POY35757.1"/>
    </source>
</evidence>
<organism evidence="1 2">
    <name type="scientific">Solitalea longa</name>
    <dbReference type="NCBI Taxonomy" id="2079460"/>
    <lineage>
        <taxon>Bacteria</taxon>
        <taxon>Pseudomonadati</taxon>
        <taxon>Bacteroidota</taxon>
        <taxon>Sphingobacteriia</taxon>
        <taxon>Sphingobacteriales</taxon>
        <taxon>Sphingobacteriaceae</taxon>
        <taxon>Solitalea</taxon>
    </lineage>
</organism>
<proteinExistence type="predicted"/>
<dbReference type="InterPro" id="IPR036249">
    <property type="entry name" value="Thioredoxin-like_sf"/>
</dbReference>
<dbReference type="OrthoDB" id="9800692at2"/>
<dbReference type="SUPFAM" id="SSF52833">
    <property type="entry name" value="Thioredoxin-like"/>
    <property type="match status" value="1"/>
</dbReference>
<dbReference type="Gene3D" id="3.40.30.10">
    <property type="entry name" value="Glutaredoxin"/>
    <property type="match status" value="1"/>
</dbReference>
<keyword evidence="2" id="KW-1185">Reference proteome</keyword>
<accession>A0A2S5A0G3</accession>
<dbReference type="Proteomes" id="UP000236893">
    <property type="component" value="Unassembled WGS sequence"/>
</dbReference>
<evidence type="ECO:0000313" key="2">
    <source>
        <dbReference type="Proteomes" id="UP000236893"/>
    </source>
</evidence>
<dbReference type="PROSITE" id="PS00626">
    <property type="entry name" value="RCC1_2"/>
    <property type="match status" value="1"/>
</dbReference>
<protein>
    <submittedName>
        <fullName evidence="1">Ferredoxin</fullName>
    </submittedName>
</protein>